<organism evidence="2 3">
    <name type="scientific">Streptomyces olivochromogenes</name>
    <dbReference type="NCBI Taxonomy" id="1963"/>
    <lineage>
        <taxon>Bacteria</taxon>
        <taxon>Bacillati</taxon>
        <taxon>Actinomycetota</taxon>
        <taxon>Actinomycetes</taxon>
        <taxon>Kitasatosporales</taxon>
        <taxon>Streptomycetaceae</taxon>
        <taxon>Streptomyces</taxon>
    </lineage>
</organism>
<feature type="domain" description="RsbT co-antagonist protein RsbRD N-terminal" evidence="1">
    <location>
        <begin position="24"/>
        <end position="163"/>
    </location>
</feature>
<proteinExistence type="predicted"/>
<dbReference type="Pfam" id="PF14361">
    <property type="entry name" value="RsbRD_N"/>
    <property type="match status" value="1"/>
</dbReference>
<protein>
    <submittedName>
        <fullName evidence="2">ABC transporter substrate-binding protein</fullName>
    </submittedName>
</protein>
<dbReference type="AlphaFoldDB" id="A0A250VUR9"/>
<reference evidence="3" key="1">
    <citation type="submission" date="2017-05" db="EMBL/GenBank/DDBJ databases">
        <title>Streptomyces olivochromogenes NBRC 3561 whole genome shotgun sequence.</title>
        <authorList>
            <person name="Dohra H."/>
            <person name="Kodani S."/>
        </authorList>
    </citation>
    <scope>NUCLEOTIDE SEQUENCE [LARGE SCALE GENOMIC DNA]</scope>
    <source>
        <strain evidence="3">NBRC 3561</strain>
    </source>
</reference>
<dbReference type="EMBL" id="BDQI01000043">
    <property type="protein sequence ID" value="GAX57963.1"/>
    <property type="molecule type" value="Genomic_DNA"/>
</dbReference>
<dbReference type="InterPro" id="IPR025751">
    <property type="entry name" value="RsbRD_N_dom"/>
</dbReference>
<sequence length="167" mass="19024">MGVDFTADSLLSRAAHELSPRAHELIHDVKQCLRREVPELWDEPDIAQMTAENVAEHVVAILFGIEHDIEPRRINPPAADAERARRLAQRGKPVTATLRAFRLAQGLVLDRLLEELSRLTSDAEPINAATRKLIALATEYMDHTSETGVLAFQDERDRQVQWRLFQW</sequence>
<comment type="caution">
    <text evidence="2">The sequence shown here is derived from an EMBL/GenBank/DDBJ whole genome shotgun (WGS) entry which is preliminary data.</text>
</comment>
<accession>A0A250VUR9</accession>
<keyword evidence="3" id="KW-1185">Reference proteome</keyword>
<dbReference type="Proteomes" id="UP000217446">
    <property type="component" value="Unassembled WGS sequence"/>
</dbReference>
<evidence type="ECO:0000313" key="3">
    <source>
        <dbReference type="Proteomes" id="UP000217446"/>
    </source>
</evidence>
<gene>
    <name evidence="2" type="ORF">SO3561_09534</name>
</gene>
<evidence type="ECO:0000313" key="2">
    <source>
        <dbReference type="EMBL" id="GAX57963.1"/>
    </source>
</evidence>
<evidence type="ECO:0000259" key="1">
    <source>
        <dbReference type="Pfam" id="PF14361"/>
    </source>
</evidence>
<name>A0A250VUR9_STROL</name>